<evidence type="ECO:0000256" key="1">
    <source>
        <dbReference type="SAM" id="SignalP"/>
    </source>
</evidence>
<accession>A0A1G7EZ31</accession>
<feature type="signal peptide" evidence="1">
    <location>
        <begin position="1"/>
        <end position="17"/>
    </location>
</feature>
<keyword evidence="3" id="KW-1185">Reference proteome</keyword>
<name>A0A1G7EZ31_9BACT</name>
<dbReference type="EMBL" id="LT629690">
    <property type="protein sequence ID" value="SDE68938.1"/>
    <property type="molecule type" value="Genomic_DNA"/>
</dbReference>
<evidence type="ECO:0000313" key="2">
    <source>
        <dbReference type="EMBL" id="SDE68938.1"/>
    </source>
</evidence>
<gene>
    <name evidence="2" type="ORF">SAMN05444167_0154</name>
</gene>
<sequence>MKTLALAALLVASTAFAQTVPQANDRLIFQTQNGWSPRVNVEAGSVMVYGISESMPDRIKSWKDHGYRVTVMTGVAWGTYGDYLRGEFDGKEHWDETQQESSGKLILHGGKEVPYVAPSESYGKYLSRGVLRALDAGAEAIYLEEPEFWARAGWSESFKREWAAYYHEPWIAPDSSPDAQYRASKLKYFLYQRALAQVFAAVRVWGKEHGKVVPCYVATHSLINYAQWQIVSPESSLLDVGADGYIAQVWTGTSRAVNVYQGVKAERTFETAFLEYGALQNIARSSGKRIWYLNDPIEDNPNHSWIDYKRNWESTLVASLLQPEVSSYEILPWPDRIFGPKALRPSTEPTEANPKPQRTFIPAEYETELQTVFHALGQMQGQTAKWQVSGTQNIGVLVSDTLMFQRAKPLPSDADLGNFYGMALPLVMHGVPVEPVQIESTYRGKDAADFLKQYKVLFLTYEGQKPPSPKFHDAIAAWVKAGGALVVMDNDGDPYNHAQDWWNDNGKTQVIPRDLLFRTLGLDAAKEGTHRVGKGVVIFRKVSPSAIAQDVKGPDAVLAVAKEAAAQVKLPWRESSALVLRRGPFVIASGFDRPEGTPERAITRVANSAVASLDKNNTSNVTHEEAVVLPHTTPAPTVLRGEYVDLFDAHLKLVQNPQVAEGERRLLLDPSVVAKGKAHVLAASAKVTDEQVTASSLRFAVSNIDARDEHDVTAVRLMLPRAAKSVTVDGKPLTPGKGESGTLLLEFKASATPQQVNVTF</sequence>
<reference evidence="2 3" key="1">
    <citation type="submission" date="2016-10" db="EMBL/GenBank/DDBJ databases">
        <authorList>
            <person name="de Groot N.N."/>
        </authorList>
    </citation>
    <scope>NUCLEOTIDE SEQUENCE [LARGE SCALE GENOMIC DNA]</scope>
    <source>
        <strain evidence="2 3">GAS232</strain>
    </source>
</reference>
<dbReference type="OrthoDB" id="605164at2"/>
<feature type="chain" id="PRO_5009240914" description="Beta-galactosidase trimerisation domain-containing protein" evidence="1">
    <location>
        <begin position="18"/>
        <end position="760"/>
    </location>
</feature>
<keyword evidence="1" id="KW-0732">Signal</keyword>
<evidence type="ECO:0008006" key="4">
    <source>
        <dbReference type="Google" id="ProtNLM"/>
    </source>
</evidence>
<organism evidence="2 3">
    <name type="scientific">Terriglobus roseus</name>
    <dbReference type="NCBI Taxonomy" id="392734"/>
    <lineage>
        <taxon>Bacteria</taxon>
        <taxon>Pseudomonadati</taxon>
        <taxon>Acidobacteriota</taxon>
        <taxon>Terriglobia</taxon>
        <taxon>Terriglobales</taxon>
        <taxon>Acidobacteriaceae</taxon>
        <taxon>Terriglobus</taxon>
    </lineage>
</organism>
<protein>
    <recommendedName>
        <fullName evidence="4">Beta-galactosidase trimerisation domain-containing protein</fullName>
    </recommendedName>
</protein>
<dbReference type="RefSeq" id="WP_083343474.1">
    <property type="nucleotide sequence ID" value="NZ_LT629690.1"/>
</dbReference>
<dbReference type="AlphaFoldDB" id="A0A1G7EZ31"/>
<dbReference type="Proteomes" id="UP000182427">
    <property type="component" value="Chromosome I"/>
</dbReference>
<proteinExistence type="predicted"/>
<evidence type="ECO:0000313" key="3">
    <source>
        <dbReference type="Proteomes" id="UP000182427"/>
    </source>
</evidence>